<keyword evidence="3" id="KW-1185">Reference proteome</keyword>
<dbReference type="Proteomes" id="UP001229421">
    <property type="component" value="Unassembled WGS sequence"/>
</dbReference>
<keyword evidence="1" id="KW-0472">Membrane</keyword>
<name>A0AAD8NJ16_TARER</name>
<dbReference type="EMBL" id="JAUHHV010000010">
    <property type="protein sequence ID" value="KAK1409951.1"/>
    <property type="molecule type" value="Genomic_DNA"/>
</dbReference>
<evidence type="ECO:0000256" key="1">
    <source>
        <dbReference type="SAM" id="Phobius"/>
    </source>
</evidence>
<evidence type="ECO:0000313" key="3">
    <source>
        <dbReference type="Proteomes" id="UP001229421"/>
    </source>
</evidence>
<protein>
    <submittedName>
        <fullName evidence="2">Uncharacterized protein</fullName>
    </submittedName>
</protein>
<comment type="caution">
    <text evidence="2">The sequence shown here is derived from an EMBL/GenBank/DDBJ whole genome shotgun (WGS) entry which is preliminary data.</text>
</comment>
<gene>
    <name evidence="2" type="ORF">QVD17_36482</name>
</gene>
<sequence>MSCCIYVCLPLCVVIQLHLMIASYLLPTAVACFFFHSDFITVFCFIFRPRFNFTLTFVFLPLSFRYRFLKFLFTLAIVGFFYTVVHHRFHVLRRFSFTCSFLPAIIVPVLSFFYM</sequence>
<evidence type="ECO:0000313" key="2">
    <source>
        <dbReference type="EMBL" id="KAK1409951.1"/>
    </source>
</evidence>
<reference evidence="2" key="1">
    <citation type="journal article" date="2023" name="bioRxiv">
        <title>Improved chromosome-level genome assembly for marigold (Tagetes erecta).</title>
        <authorList>
            <person name="Jiang F."/>
            <person name="Yuan L."/>
            <person name="Wang S."/>
            <person name="Wang H."/>
            <person name="Xu D."/>
            <person name="Wang A."/>
            <person name="Fan W."/>
        </authorList>
    </citation>
    <scope>NUCLEOTIDE SEQUENCE</scope>
    <source>
        <strain evidence="2">WSJ</strain>
        <tissue evidence="2">Leaf</tissue>
    </source>
</reference>
<feature type="transmembrane region" description="Helical" evidence="1">
    <location>
        <begin position="95"/>
        <end position="114"/>
    </location>
</feature>
<dbReference type="AlphaFoldDB" id="A0AAD8NJ16"/>
<feature type="transmembrane region" description="Helical" evidence="1">
    <location>
        <begin position="68"/>
        <end position="89"/>
    </location>
</feature>
<organism evidence="2 3">
    <name type="scientific">Tagetes erecta</name>
    <name type="common">African marigold</name>
    <dbReference type="NCBI Taxonomy" id="13708"/>
    <lineage>
        <taxon>Eukaryota</taxon>
        <taxon>Viridiplantae</taxon>
        <taxon>Streptophyta</taxon>
        <taxon>Embryophyta</taxon>
        <taxon>Tracheophyta</taxon>
        <taxon>Spermatophyta</taxon>
        <taxon>Magnoliopsida</taxon>
        <taxon>eudicotyledons</taxon>
        <taxon>Gunneridae</taxon>
        <taxon>Pentapetalae</taxon>
        <taxon>asterids</taxon>
        <taxon>campanulids</taxon>
        <taxon>Asterales</taxon>
        <taxon>Asteraceae</taxon>
        <taxon>Asteroideae</taxon>
        <taxon>Heliantheae alliance</taxon>
        <taxon>Tageteae</taxon>
        <taxon>Tagetes</taxon>
    </lineage>
</organism>
<proteinExistence type="predicted"/>
<accession>A0AAD8NJ16</accession>
<keyword evidence="1" id="KW-0812">Transmembrane</keyword>
<keyword evidence="1" id="KW-1133">Transmembrane helix</keyword>